<dbReference type="Proteomes" id="UP000075883">
    <property type="component" value="Unassembled WGS sequence"/>
</dbReference>
<feature type="region of interest" description="Disordered" evidence="1">
    <location>
        <begin position="1"/>
        <end position="25"/>
    </location>
</feature>
<dbReference type="EMBL" id="AXCM01004543">
    <property type="status" value="NOT_ANNOTATED_CDS"/>
    <property type="molecule type" value="Genomic_DNA"/>
</dbReference>
<accession>A0A182M0I2</accession>
<feature type="compositionally biased region" description="Basic and acidic residues" evidence="1">
    <location>
        <begin position="286"/>
        <end position="301"/>
    </location>
</feature>
<feature type="region of interest" description="Disordered" evidence="1">
    <location>
        <begin position="286"/>
        <end position="307"/>
    </location>
</feature>
<dbReference type="EnsemblMetazoa" id="ACUA006487-RA">
    <property type="protein sequence ID" value="ACUA006487-PA"/>
    <property type="gene ID" value="ACUA006487"/>
</dbReference>
<sequence>MEATLHTKDGYTGQKAKHEPSLVSRHGRDREVWNRLVVEAVHVGQLIGEASQPRAAYDATPGTDTRAVQQISGDFLHHLVATIAGGGCGELIVHMLVMRLKAKQVIPQCRAVMISCTVDIPIASTPSIASILTSATVSKLGPPRQVYTPSRSSFSIPICRAITFAVWISLGSYVLAIPKNRVMETALHAHDRNSGEVTEHKPSNMAGHRRDREVWDTLIVEAIHISQLVSQRTQPRTANDSNLRAEFRTCQEIICNFLQRVDIQAIDKMLSPVDCVLSAPQKRRKNECCARQDKKREEDATNHLPSEGWATNCASPLVISGCGQLPTGTPSSGDVNAASDDPADRCLGARSLTQLGVVVNRQQSAAQRPKLSSATRSNGVSSTAMPNKS</sequence>
<evidence type="ECO:0000256" key="1">
    <source>
        <dbReference type="SAM" id="MobiDB-lite"/>
    </source>
</evidence>
<organism evidence="2 3">
    <name type="scientific">Anopheles culicifacies</name>
    <dbReference type="NCBI Taxonomy" id="139723"/>
    <lineage>
        <taxon>Eukaryota</taxon>
        <taxon>Metazoa</taxon>
        <taxon>Ecdysozoa</taxon>
        <taxon>Arthropoda</taxon>
        <taxon>Hexapoda</taxon>
        <taxon>Insecta</taxon>
        <taxon>Pterygota</taxon>
        <taxon>Neoptera</taxon>
        <taxon>Endopterygota</taxon>
        <taxon>Diptera</taxon>
        <taxon>Nematocera</taxon>
        <taxon>Culicoidea</taxon>
        <taxon>Culicidae</taxon>
        <taxon>Anophelinae</taxon>
        <taxon>Anopheles</taxon>
        <taxon>culicifacies species complex</taxon>
    </lineage>
</organism>
<proteinExistence type="predicted"/>
<feature type="compositionally biased region" description="Basic and acidic residues" evidence="1">
    <location>
        <begin position="16"/>
        <end position="25"/>
    </location>
</feature>
<dbReference type="AlphaFoldDB" id="A0A182M0I2"/>
<evidence type="ECO:0000313" key="2">
    <source>
        <dbReference type="EnsemblMetazoa" id="ACUA006487-PA"/>
    </source>
</evidence>
<feature type="region of interest" description="Disordered" evidence="1">
    <location>
        <begin position="360"/>
        <end position="389"/>
    </location>
</feature>
<dbReference type="VEuPathDB" id="VectorBase:ACUA006487"/>
<evidence type="ECO:0000313" key="3">
    <source>
        <dbReference type="Proteomes" id="UP000075883"/>
    </source>
</evidence>
<name>A0A182M0I2_9DIPT</name>
<reference evidence="3" key="1">
    <citation type="submission" date="2013-09" db="EMBL/GenBank/DDBJ databases">
        <title>The Genome Sequence of Anopheles culicifacies species A.</title>
        <authorList>
            <consortium name="The Broad Institute Genomics Platform"/>
            <person name="Neafsey D.E."/>
            <person name="Besansky N."/>
            <person name="Howell P."/>
            <person name="Walton C."/>
            <person name="Young S.K."/>
            <person name="Zeng Q."/>
            <person name="Gargeya S."/>
            <person name="Fitzgerald M."/>
            <person name="Haas B."/>
            <person name="Abouelleil A."/>
            <person name="Allen A.W."/>
            <person name="Alvarado L."/>
            <person name="Arachchi H.M."/>
            <person name="Berlin A.M."/>
            <person name="Chapman S.B."/>
            <person name="Gainer-Dewar J."/>
            <person name="Goldberg J."/>
            <person name="Griggs A."/>
            <person name="Gujja S."/>
            <person name="Hansen M."/>
            <person name="Howarth C."/>
            <person name="Imamovic A."/>
            <person name="Ireland A."/>
            <person name="Larimer J."/>
            <person name="McCowan C."/>
            <person name="Murphy C."/>
            <person name="Pearson M."/>
            <person name="Poon T.W."/>
            <person name="Priest M."/>
            <person name="Roberts A."/>
            <person name="Saif S."/>
            <person name="Shea T."/>
            <person name="Sisk P."/>
            <person name="Sykes S."/>
            <person name="Wortman J."/>
            <person name="Nusbaum C."/>
            <person name="Birren B."/>
        </authorList>
    </citation>
    <scope>NUCLEOTIDE SEQUENCE [LARGE SCALE GENOMIC DNA]</scope>
    <source>
        <strain evidence="3">A-37</strain>
    </source>
</reference>
<reference evidence="2" key="2">
    <citation type="submission" date="2020-05" db="UniProtKB">
        <authorList>
            <consortium name="EnsemblMetazoa"/>
        </authorList>
    </citation>
    <scope>IDENTIFICATION</scope>
    <source>
        <strain evidence="2">A-37</strain>
    </source>
</reference>
<keyword evidence="3" id="KW-1185">Reference proteome</keyword>
<protein>
    <submittedName>
        <fullName evidence="2">Uncharacterized protein</fullName>
    </submittedName>
</protein>